<dbReference type="InterPro" id="IPR053135">
    <property type="entry name" value="AKR2_Oxidoreductase"/>
</dbReference>
<name>A0A382W6T4_9ZZZZ</name>
<dbReference type="SUPFAM" id="SSF51430">
    <property type="entry name" value="NAD(P)-linked oxidoreductase"/>
    <property type="match status" value="1"/>
</dbReference>
<proteinExistence type="predicted"/>
<gene>
    <name evidence="2" type="ORF">METZ01_LOCUS407367</name>
</gene>
<feature type="non-terminal residue" evidence="2">
    <location>
        <position position="1"/>
    </location>
</feature>
<dbReference type="PANTHER" id="PTHR43312">
    <property type="entry name" value="D-THREO-ALDOSE 1-DEHYDROGENASE"/>
    <property type="match status" value="1"/>
</dbReference>
<evidence type="ECO:0000313" key="2">
    <source>
        <dbReference type="EMBL" id="SVD54513.1"/>
    </source>
</evidence>
<dbReference type="PANTHER" id="PTHR43312:SF1">
    <property type="entry name" value="NADP-DEPENDENT OXIDOREDUCTASE DOMAIN-CONTAINING PROTEIN"/>
    <property type="match status" value="1"/>
</dbReference>
<organism evidence="2">
    <name type="scientific">marine metagenome</name>
    <dbReference type="NCBI Taxonomy" id="408172"/>
    <lineage>
        <taxon>unclassified sequences</taxon>
        <taxon>metagenomes</taxon>
        <taxon>ecological metagenomes</taxon>
    </lineage>
</organism>
<sequence length="279" mass="31917">HRINFFDTADLYGDGHSERIIAEALGGLRDKIIIASKGGTLPHTGLYMPQDFSARHLTKALDQSLRRLKTDYIDLYQLHSPKIENIETNECIETLKRFKKTGKIREFGVSVRSPLDAKYLIENYDVPFVQVNLNLIDQRLITDGVMKAAEEKKTGLIIRTPLVFGFLTGSLDKKTRFKENDHRSNYTKEQLTMWSNASKLFPFLLKDKTGAQAALRYCLDFEAVTTVIPGMINVNEVKENLVASDLNPFSSEEHKLIMEIYEHNQSKFFDLTLKGRKDL</sequence>
<feature type="non-terminal residue" evidence="2">
    <location>
        <position position="279"/>
    </location>
</feature>
<reference evidence="2" key="1">
    <citation type="submission" date="2018-05" db="EMBL/GenBank/DDBJ databases">
        <authorList>
            <person name="Lanie J.A."/>
            <person name="Ng W.-L."/>
            <person name="Kazmierczak K.M."/>
            <person name="Andrzejewski T.M."/>
            <person name="Davidsen T.M."/>
            <person name="Wayne K.J."/>
            <person name="Tettelin H."/>
            <person name="Glass J.I."/>
            <person name="Rusch D."/>
            <person name="Podicherti R."/>
            <person name="Tsui H.-C.T."/>
            <person name="Winkler M.E."/>
        </authorList>
    </citation>
    <scope>NUCLEOTIDE SEQUENCE</scope>
</reference>
<accession>A0A382W6T4</accession>
<dbReference type="InterPro" id="IPR023210">
    <property type="entry name" value="NADP_OxRdtase_dom"/>
</dbReference>
<dbReference type="InterPro" id="IPR036812">
    <property type="entry name" value="NAD(P)_OxRdtase_dom_sf"/>
</dbReference>
<dbReference type="Gene3D" id="3.20.20.100">
    <property type="entry name" value="NADP-dependent oxidoreductase domain"/>
    <property type="match status" value="1"/>
</dbReference>
<protein>
    <recommendedName>
        <fullName evidence="1">NADP-dependent oxidoreductase domain-containing protein</fullName>
    </recommendedName>
</protein>
<dbReference type="AlphaFoldDB" id="A0A382W6T4"/>
<dbReference type="Pfam" id="PF00248">
    <property type="entry name" value="Aldo_ket_red"/>
    <property type="match status" value="1"/>
</dbReference>
<evidence type="ECO:0000259" key="1">
    <source>
        <dbReference type="Pfam" id="PF00248"/>
    </source>
</evidence>
<dbReference type="EMBL" id="UINC01157494">
    <property type="protein sequence ID" value="SVD54513.1"/>
    <property type="molecule type" value="Genomic_DNA"/>
</dbReference>
<feature type="domain" description="NADP-dependent oxidoreductase" evidence="1">
    <location>
        <begin position="3"/>
        <end position="262"/>
    </location>
</feature>
<dbReference type="CDD" id="cd19086">
    <property type="entry name" value="AKR_AKR11C1"/>
    <property type="match status" value="1"/>
</dbReference>